<protein>
    <submittedName>
        <fullName evidence="6">Glycosyltransferase family 2 protein</fullName>
    </submittedName>
</protein>
<dbReference type="PANTHER" id="PTHR43179:SF12">
    <property type="entry name" value="GALACTOFURANOSYLTRANSFERASE GLFT2"/>
    <property type="match status" value="1"/>
</dbReference>
<reference evidence="6 7" key="1">
    <citation type="journal article" date="2015" name="BMC Genomics">
        <title>Transcriptome analysis of thermophilic methylotrophic Bacillus methanolicus MGA3 using RNA-sequencing provides detailed insights into its previously uncharted transcriptional landscape.</title>
        <authorList>
            <person name="Irla M."/>
            <person name="Neshat A."/>
            <person name="Brautaset T."/>
            <person name="Ruckert C."/>
            <person name="Kalinowski J."/>
            <person name="Wendisch V.F."/>
        </authorList>
    </citation>
    <scope>NUCLEOTIDE SEQUENCE [LARGE SCALE GENOMIC DNA]</scope>
    <source>
        <strain evidence="7">MGA3 / ATCC 53907</strain>
    </source>
</reference>
<dbReference type="AlphaFoldDB" id="I3DU14"/>
<dbReference type="eggNOG" id="COG1216">
    <property type="taxonomic scope" value="Bacteria"/>
</dbReference>
<evidence type="ECO:0000313" key="7">
    <source>
        <dbReference type="Proteomes" id="UP000027602"/>
    </source>
</evidence>
<dbReference type="OrthoDB" id="8936324at2"/>
<name>I3DU14_BACMM</name>
<dbReference type="InterPro" id="IPR001173">
    <property type="entry name" value="Glyco_trans_2-like"/>
</dbReference>
<feature type="domain" description="Glycosyltransferase 2-like" evidence="5">
    <location>
        <begin position="13"/>
        <end position="182"/>
    </location>
</feature>
<accession>I3DU14</accession>
<proteinExistence type="inferred from homology"/>
<dbReference type="RefSeq" id="WP_003349612.1">
    <property type="nucleotide sequence ID" value="NZ_ADWW01000006.1"/>
</dbReference>
<comment type="pathway">
    <text evidence="1">Cell wall biogenesis; cell wall polysaccharide biosynthesis.</text>
</comment>
<dbReference type="SUPFAM" id="SSF53448">
    <property type="entry name" value="Nucleotide-diphospho-sugar transferases"/>
    <property type="match status" value="1"/>
</dbReference>
<keyword evidence="7" id="KW-1185">Reference proteome</keyword>
<keyword evidence="3" id="KW-0328">Glycosyltransferase</keyword>
<dbReference type="EMBL" id="CP007739">
    <property type="protein sequence ID" value="AIE59833.1"/>
    <property type="molecule type" value="Genomic_DNA"/>
</dbReference>
<organism evidence="6 7">
    <name type="scientific">Bacillus methanolicus (strain MGA3 / ATCC 53907)</name>
    <dbReference type="NCBI Taxonomy" id="796606"/>
    <lineage>
        <taxon>Bacteria</taxon>
        <taxon>Bacillati</taxon>
        <taxon>Bacillota</taxon>
        <taxon>Bacilli</taxon>
        <taxon>Bacillales</taxon>
        <taxon>Bacillaceae</taxon>
        <taxon>Bacillus</taxon>
    </lineage>
</organism>
<dbReference type="Proteomes" id="UP000027602">
    <property type="component" value="Chromosome"/>
</dbReference>
<dbReference type="HOGENOM" id="CLU_023845_0_6_9"/>
<evidence type="ECO:0000259" key="5">
    <source>
        <dbReference type="Pfam" id="PF00535"/>
    </source>
</evidence>
<dbReference type="GO" id="GO:0016757">
    <property type="term" value="F:glycosyltransferase activity"/>
    <property type="evidence" value="ECO:0007669"/>
    <property type="project" value="UniProtKB-KW"/>
</dbReference>
<comment type="similarity">
    <text evidence="2">Belongs to the glycosyltransferase 2 family.</text>
</comment>
<sequence>MKEENEKNNALISIIILTRNGLSYTKLCIDSILENTELNYEFIFVDNGSNDGTVQYLSTVKNARIIANKENKGFSGGCNQGLKIARGKYIVLLNNDTIVTNGWLTRMVWWLEKDPTIGVVGPRSNMVLPEQSINPEQYKASSSLQIEKFATKWSKERAQTGNEISRISGFCMFFRKELIDKIGGFDPRFFPGNSEDTDFSIRTRISGKKLWVANDVFIHHFGNSTFMINNEKYQHLLVENRKKLLSKWQMMNLNEIDELVKRESPFDRSKHYIPL</sequence>
<dbReference type="Pfam" id="PF00535">
    <property type="entry name" value="Glycos_transf_2"/>
    <property type="match status" value="1"/>
</dbReference>
<dbReference type="CDD" id="cd04186">
    <property type="entry name" value="GT_2_like_c"/>
    <property type="match status" value="1"/>
</dbReference>
<keyword evidence="4 6" id="KW-0808">Transferase</keyword>
<evidence type="ECO:0000256" key="2">
    <source>
        <dbReference type="ARBA" id="ARBA00006739"/>
    </source>
</evidence>
<dbReference type="KEGG" id="bmet:BMMGA3_07070"/>
<dbReference type="STRING" id="796606.BMMGA3_07070"/>
<evidence type="ECO:0000256" key="1">
    <source>
        <dbReference type="ARBA" id="ARBA00004776"/>
    </source>
</evidence>
<dbReference type="InterPro" id="IPR029044">
    <property type="entry name" value="Nucleotide-diphossugar_trans"/>
</dbReference>
<dbReference type="Gene3D" id="3.90.550.10">
    <property type="entry name" value="Spore Coat Polysaccharide Biosynthesis Protein SpsA, Chain A"/>
    <property type="match status" value="1"/>
</dbReference>
<evidence type="ECO:0000313" key="6">
    <source>
        <dbReference type="EMBL" id="AIE59833.1"/>
    </source>
</evidence>
<dbReference type="PANTHER" id="PTHR43179">
    <property type="entry name" value="RHAMNOSYLTRANSFERASE WBBL"/>
    <property type="match status" value="1"/>
</dbReference>
<evidence type="ECO:0000256" key="3">
    <source>
        <dbReference type="ARBA" id="ARBA00022676"/>
    </source>
</evidence>
<gene>
    <name evidence="6" type="ORF">BMMGA3_07070</name>
</gene>
<evidence type="ECO:0000256" key="4">
    <source>
        <dbReference type="ARBA" id="ARBA00022679"/>
    </source>
</evidence>